<comment type="caution">
    <text evidence="1">The sequence shown here is derived from an EMBL/GenBank/DDBJ whole genome shotgun (WGS) entry which is preliminary data.</text>
</comment>
<evidence type="ECO:0000313" key="1">
    <source>
        <dbReference type="EMBL" id="GAI08070.1"/>
    </source>
</evidence>
<accession>X1M072</accession>
<dbReference type="EMBL" id="BARV01004850">
    <property type="protein sequence ID" value="GAI08070.1"/>
    <property type="molecule type" value="Genomic_DNA"/>
</dbReference>
<reference evidence="1" key="1">
    <citation type="journal article" date="2014" name="Front. Microbiol.">
        <title>High frequency of phylogenetically diverse reductive dehalogenase-homologous genes in deep subseafloor sedimentary metagenomes.</title>
        <authorList>
            <person name="Kawai M."/>
            <person name="Futagami T."/>
            <person name="Toyoda A."/>
            <person name="Takaki Y."/>
            <person name="Nishi S."/>
            <person name="Hori S."/>
            <person name="Arai W."/>
            <person name="Tsubouchi T."/>
            <person name="Morono Y."/>
            <person name="Uchiyama I."/>
            <person name="Ito T."/>
            <person name="Fujiyama A."/>
            <person name="Inagaki F."/>
            <person name="Takami H."/>
        </authorList>
    </citation>
    <scope>NUCLEOTIDE SEQUENCE</scope>
    <source>
        <strain evidence="1">Expedition CK06-06</strain>
    </source>
</reference>
<feature type="non-terminal residue" evidence="1">
    <location>
        <position position="94"/>
    </location>
</feature>
<proteinExistence type="predicted"/>
<name>X1M072_9ZZZZ</name>
<protein>
    <submittedName>
        <fullName evidence="1">Uncharacterized protein</fullName>
    </submittedName>
</protein>
<sequence length="94" mass="9990">MADKPIVYSNFHITGKTRATATGIGFLNEETGSSLVSGEFHMGLTKTNLVHQYAAQVAAGASITLPATDIESWTSVGDKVYIQFVPDVGDEGRT</sequence>
<dbReference type="AlphaFoldDB" id="X1M072"/>
<organism evidence="1">
    <name type="scientific">marine sediment metagenome</name>
    <dbReference type="NCBI Taxonomy" id="412755"/>
    <lineage>
        <taxon>unclassified sequences</taxon>
        <taxon>metagenomes</taxon>
        <taxon>ecological metagenomes</taxon>
    </lineage>
</organism>
<gene>
    <name evidence="1" type="ORF">S06H3_10466</name>
</gene>